<reference evidence="1" key="1">
    <citation type="submission" date="2022-06" db="EMBL/GenBank/DDBJ databases">
        <title>Isolation of gut microbiota from human fecal samples.</title>
        <authorList>
            <person name="Pamer E.G."/>
            <person name="Barat B."/>
            <person name="Waligurski E."/>
            <person name="Medina S."/>
            <person name="Paddock L."/>
            <person name="Mostad J."/>
        </authorList>
    </citation>
    <scope>NUCLEOTIDE SEQUENCE</scope>
    <source>
        <strain evidence="1">SL.1.01</strain>
    </source>
</reference>
<accession>A0AAW5JZH3</accession>
<dbReference type="RefSeq" id="WP_256134292.1">
    <property type="nucleotide sequence ID" value="NZ_JANFYM010000003.1"/>
</dbReference>
<evidence type="ECO:0000313" key="2">
    <source>
        <dbReference type="Proteomes" id="UP001206013"/>
    </source>
</evidence>
<dbReference type="Proteomes" id="UP001206013">
    <property type="component" value="Unassembled WGS sequence"/>
</dbReference>
<organism evidence="1 2">
    <name type="scientific">Bifidobacterium adolescentis</name>
    <dbReference type="NCBI Taxonomy" id="1680"/>
    <lineage>
        <taxon>Bacteria</taxon>
        <taxon>Bacillati</taxon>
        <taxon>Actinomycetota</taxon>
        <taxon>Actinomycetes</taxon>
        <taxon>Bifidobacteriales</taxon>
        <taxon>Bifidobacteriaceae</taxon>
        <taxon>Bifidobacterium</taxon>
    </lineage>
</organism>
<protein>
    <submittedName>
        <fullName evidence="1">Uncharacterized protein</fullName>
    </submittedName>
</protein>
<comment type="caution">
    <text evidence="1">The sequence shown here is derived from an EMBL/GenBank/DDBJ whole genome shotgun (WGS) entry which is preliminary data.</text>
</comment>
<evidence type="ECO:0000313" key="1">
    <source>
        <dbReference type="EMBL" id="MCQ4792690.1"/>
    </source>
</evidence>
<name>A0AAW5JZH3_BIFAD</name>
<proteinExistence type="predicted"/>
<dbReference type="EMBL" id="JANFYM010000003">
    <property type="protein sequence ID" value="MCQ4792690.1"/>
    <property type="molecule type" value="Genomic_DNA"/>
</dbReference>
<gene>
    <name evidence="1" type="ORF">NE692_04330</name>
</gene>
<dbReference type="AlphaFoldDB" id="A0AAW5JZH3"/>
<sequence>MVHVISSIVVPFFSVVFRAGGLCETFYHRLRHGLAGRGGADAELVLGGDPRVPPAESAEPVLPVFGRHGGYRLVVRAARAEPLHRDMAHRYLVSAHLFSYPVGLPLLLLEKAEQVDLLVFGRCCPLCV</sequence>